<dbReference type="InterPro" id="IPR012337">
    <property type="entry name" value="RNaseH-like_sf"/>
</dbReference>
<dbReference type="InterPro" id="IPR036397">
    <property type="entry name" value="RNaseH_sf"/>
</dbReference>
<dbReference type="AlphaFoldDB" id="A0A9Q3I6L1"/>
<evidence type="ECO:0000313" key="1">
    <source>
        <dbReference type="EMBL" id="MBW0529047.1"/>
    </source>
</evidence>
<evidence type="ECO:0008006" key="3">
    <source>
        <dbReference type="Google" id="ProtNLM"/>
    </source>
</evidence>
<dbReference type="Proteomes" id="UP000765509">
    <property type="component" value="Unassembled WGS sequence"/>
</dbReference>
<dbReference type="PANTHER" id="PTHR37984:SF5">
    <property type="entry name" value="PROTEIN NYNRIN-LIKE"/>
    <property type="match status" value="1"/>
</dbReference>
<dbReference type="SUPFAM" id="SSF53098">
    <property type="entry name" value="Ribonuclease H-like"/>
    <property type="match status" value="1"/>
</dbReference>
<organism evidence="1 2">
    <name type="scientific">Austropuccinia psidii MF-1</name>
    <dbReference type="NCBI Taxonomy" id="1389203"/>
    <lineage>
        <taxon>Eukaryota</taxon>
        <taxon>Fungi</taxon>
        <taxon>Dikarya</taxon>
        <taxon>Basidiomycota</taxon>
        <taxon>Pucciniomycotina</taxon>
        <taxon>Pucciniomycetes</taxon>
        <taxon>Pucciniales</taxon>
        <taxon>Sphaerophragmiaceae</taxon>
        <taxon>Austropuccinia</taxon>
    </lineage>
</organism>
<dbReference type="GO" id="GO:0003676">
    <property type="term" value="F:nucleic acid binding"/>
    <property type="evidence" value="ECO:0007669"/>
    <property type="project" value="InterPro"/>
</dbReference>
<comment type="caution">
    <text evidence="1">The sequence shown here is derived from an EMBL/GenBank/DDBJ whole genome shotgun (WGS) entry which is preliminary data.</text>
</comment>
<dbReference type="PANTHER" id="PTHR37984">
    <property type="entry name" value="PROTEIN CBG26694"/>
    <property type="match status" value="1"/>
</dbReference>
<proteinExistence type="predicted"/>
<reference evidence="1" key="1">
    <citation type="submission" date="2021-03" db="EMBL/GenBank/DDBJ databases">
        <title>Draft genome sequence of rust myrtle Austropuccinia psidii MF-1, a brazilian biotype.</title>
        <authorList>
            <person name="Quecine M.C."/>
            <person name="Pachon D.M.R."/>
            <person name="Bonatelli M.L."/>
            <person name="Correr F.H."/>
            <person name="Franceschini L.M."/>
            <person name="Leite T.F."/>
            <person name="Margarido G.R.A."/>
            <person name="Almeida C.A."/>
            <person name="Ferrarezi J.A."/>
            <person name="Labate C.A."/>
        </authorList>
    </citation>
    <scope>NUCLEOTIDE SEQUENCE</scope>
    <source>
        <strain evidence="1">MF-1</strain>
    </source>
</reference>
<keyword evidence="2" id="KW-1185">Reference proteome</keyword>
<accession>A0A9Q3I6L1</accession>
<evidence type="ECO:0000313" key="2">
    <source>
        <dbReference type="Proteomes" id="UP000765509"/>
    </source>
</evidence>
<protein>
    <recommendedName>
        <fullName evidence="3">Integrase catalytic domain-containing protein</fullName>
    </recommendedName>
</protein>
<dbReference type="InterPro" id="IPR050951">
    <property type="entry name" value="Retrovirus_Pol_polyprotein"/>
</dbReference>
<dbReference type="EMBL" id="AVOT02034824">
    <property type="protein sequence ID" value="MBW0529047.1"/>
    <property type="molecule type" value="Genomic_DNA"/>
</dbReference>
<sequence length="140" mass="16446">MSKIQEPSRPWKILHMDRVTILPPRGDRSYNSSIAMVDKFSKTPILLPFNKDNEALLIWNKLISWNDILTKIISERYPKFTSEPLNHLHQLFGTKLSFSTAYHPKTDRLAKKRFQTLEDMVRRSCAYGLELKNCDLLMHD</sequence>
<name>A0A9Q3I6L1_9BASI</name>
<gene>
    <name evidence="1" type="ORF">O181_068762</name>
</gene>
<dbReference type="Gene3D" id="3.30.420.10">
    <property type="entry name" value="Ribonuclease H-like superfamily/Ribonuclease H"/>
    <property type="match status" value="1"/>
</dbReference>